<dbReference type="AlphaFoldDB" id="A0A1X1WFS3"/>
<comment type="caution">
    <text evidence="1">The sequence shown here is derived from an EMBL/GenBank/DDBJ whole genome shotgun (WGS) entry which is preliminary data.</text>
</comment>
<reference evidence="1 2" key="1">
    <citation type="submission" date="2016-01" db="EMBL/GenBank/DDBJ databases">
        <title>The new phylogeny of the genus Mycobacterium.</title>
        <authorList>
            <person name="Tarcisio F."/>
            <person name="Conor M."/>
            <person name="Antonella G."/>
            <person name="Elisabetta G."/>
            <person name="Giulia F.S."/>
            <person name="Sara T."/>
            <person name="Anna F."/>
            <person name="Clotilde B."/>
            <person name="Roberto B."/>
            <person name="Veronica D.S."/>
            <person name="Fabio R."/>
            <person name="Monica P."/>
            <person name="Olivier J."/>
            <person name="Enrico T."/>
            <person name="Nicola S."/>
        </authorList>
    </citation>
    <scope>NUCLEOTIDE SEQUENCE [LARGE SCALE GENOMIC DNA]</scope>
    <source>
        <strain evidence="1 2">DSM 45541</strain>
    </source>
</reference>
<organism evidence="1 2">
    <name type="scientific">Mycolicibacterium iranicum</name>
    <name type="common">Mycobacterium iranicum</name>
    <dbReference type="NCBI Taxonomy" id="912594"/>
    <lineage>
        <taxon>Bacteria</taxon>
        <taxon>Bacillati</taxon>
        <taxon>Actinomycetota</taxon>
        <taxon>Actinomycetes</taxon>
        <taxon>Mycobacteriales</taxon>
        <taxon>Mycobacteriaceae</taxon>
        <taxon>Mycolicibacterium</taxon>
    </lineage>
</organism>
<evidence type="ECO:0000313" key="1">
    <source>
        <dbReference type="EMBL" id="ORV85342.1"/>
    </source>
</evidence>
<accession>A0A1X1WFS3</accession>
<sequence length="108" mass="12164">MSDNKFRCGLDGCTSGQCESIGNHVWKGETRLSGCLPTAIPQRTRYLSVWVDIDDRERVPDELMIGLYNDQNGEGGGVEAWLTVEEAERIHHMLGSAIRRHTAYRQSN</sequence>
<protein>
    <submittedName>
        <fullName evidence="1">Uncharacterized protein</fullName>
    </submittedName>
</protein>
<name>A0A1X1WFS3_MYCIR</name>
<dbReference type="RefSeq" id="WP_085176589.1">
    <property type="nucleotide sequence ID" value="NZ_LQPC01000042.1"/>
</dbReference>
<evidence type="ECO:0000313" key="2">
    <source>
        <dbReference type="Proteomes" id="UP000193622"/>
    </source>
</evidence>
<dbReference type="EMBL" id="LQPC01000042">
    <property type="protein sequence ID" value="ORV85342.1"/>
    <property type="molecule type" value="Genomic_DNA"/>
</dbReference>
<dbReference type="Proteomes" id="UP000193622">
    <property type="component" value="Unassembled WGS sequence"/>
</dbReference>
<proteinExistence type="predicted"/>
<gene>
    <name evidence="1" type="ORF">AWC12_20725</name>
</gene>